<evidence type="ECO:0000313" key="1">
    <source>
        <dbReference type="EMBL" id="TCD54830.1"/>
    </source>
</evidence>
<keyword evidence="2" id="KW-1185">Reference proteome</keyword>
<dbReference type="Pfam" id="PF01663">
    <property type="entry name" value="Phosphodiest"/>
    <property type="match status" value="1"/>
</dbReference>
<dbReference type="InterPro" id="IPR017850">
    <property type="entry name" value="Alkaline_phosphatase_core_sf"/>
</dbReference>
<dbReference type="EMBL" id="RXLP01000004">
    <property type="protein sequence ID" value="TCD54830.1"/>
    <property type="molecule type" value="Genomic_DNA"/>
</dbReference>
<gene>
    <name evidence="1" type="ORF">EJ419_01665</name>
</gene>
<comment type="caution">
    <text evidence="1">The sequence shown here is derived from an EMBL/GenBank/DDBJ whole genome shotgun (WGS) entry which is preliminary data.</text>
</comment>
<protein>
    <submittedName>
        <fullName evidence="1">Nucleotide pyrophosphatase</fullName>
    </submittedName>
</protein>
<name>A0A4R0QYG8_9BIFI</name>
<reference evidence="1 2" key="1">
    <citation type="submission" date="2018-12" db="EMBL/GenBank/DDBJ databases">
        <title>Alloscrdovia theropitheci sp. nov: a novel taxon from the feces of the bleeding-herat monkey (Theropithecus geleda).</title>
        <authorList>
            <person name="Modesto M."/>
        </authorList>
    </citation>
    <scope>NUCLEOTIDE SEQUENCE [LARGE SCALE GENOMIC DNA]</scope>
    <source>
        <strain evidence="1 2">GLDI4/2</strain>
    </source>
</reference>
<organism evidence="1 2">
    <name type="scientific">Alloscardovia theropitheci</name>
    <dbReference type="NCBI Taxonomy" id="2496842"/>
    <lineage>
        <taxon>Bacteria</taxon>
        <taxon>Bacillati</taxon>
        <taxon>Actinomycetota</taxon>
        <taxon>Actinomycetes</taxon>
        <taxon>Bifidobacteriales</taxon>
        <taxon>Bifidobacteriaceae</taxon>
        <taxon>Alloscardovia</taxon>
    </lineage>
</organism>
<proteinExistence type="predicted"/>
<dbReference type="OrthoDB" id="9779267at2"/>
<dbReference type="InterPro" id="IPR002591">
    <property type="entry name" value="Phosphodiest/P_Trfase"/>
</dbReference>
<sequence>MNEFMGFSYENDSQLLHMQDIVHYNELNNQGRGAARHLSAVLPAISSAIGTPISTAIHDNPEQLQHDLGLPNVTSAIVVLIDGLGYWNVVERKGHAPYLRNLLSRNNNDRPISTCFPSTTVAAMGVFGTGTCPGLTGMTGYSQINPATRELSQMIKFTGGLVPEDVQTQPTIFEKLSEQGVRVTTCGMPQFKKSALTRAALRGTLYISGNTAAHRLEAAIKASHMPGLTYLYIRDADKMGHQYGWDDEHWIGVFENIDSQLRTLASRCAPGTLIVITADHGMINSNPSTRIDISEDESLIQGVEQVGGEPRAVALYACEGENPNDIAERWKARLGNRALIMTRDDAVDSGIYGPVSDEVKPYLGDVIAIACDDTTLIDSRTQSDQATRLPSVHGSLTKAELDIPFFVDVL</sequence>
<dbReference type="PANTHER" id="PTHR10151">
    <property type="entry name" value="ECTONUCLEOTIDE PYROPHOSPHATASE/PHOSPHODIESTERASE"/>
    <property type="match status" value="1"/>
</dbReference>
<evidence type="ECO:0000313" key="2">
    <source>
        <dbReference type="Proteomes" id="UP000291289"/>
    </source>
</evidence>
<dbReference type="Gene3D" id="3.40.720.10">
    <property type="entry name" value="Alkaline Phosphatase, subunit A"/>
    <property type="match status" value="1"/>
</dbReference>
<dbReference type="AlphaFoldDB" id="A0A4R0QYG8"/>
<dbReference type="SUPFAM" id="SSF53649">
    <property type="entry name" value="Alkaline phosphatase-like"/>
    <property type="match status" value="1"/>
</dbReference>
<accession>A0A4R0QYG8</accession>
<dbReference type="GO" id="GO:0016787">
    <property type="term" value="F:hydrolase activity"/>
    <property type="evidence" value="ECO:0007669"/>
    <property type="project" value="UniProtKB-ARBA"/>
</dbReference>
<dbReference type="PANTHER" id="PTHR10151:SF120">
    <property type="entry name" value="BIS(5'-ADENOSYL)-TRIPHOSPHATASE"/>
    <property type="match status" value="1"/>
</dbReference>
<dbReference type="Proteomes" id="UP000291289">
    <property type="component" value="Unassembled WGS sequence"/>
</dbReference>